<feature type="domain" description="N-acetyltransferase" evidence="1">
    <location>
        <begin position="47"/>
        <end position="123"/>
    </location>
</feature>
<sequence>MKDAFYISTEKSKLNIQRVHQEVKESYWGDYRTLEMTKSAVENSICFGVYSKTNEQVGFARVLTDKVVLAYIMDVLIFDAYRGKGLGKMLIEYILNHPIIKNVQTIALKTKDAHGMYEPYGFNRIGDSAMWMAKDIAKYN</sequence>
<dbReference type="CDD" id="cd04301">
    <property type="entry name" value="NAT_SF"/>
    <property type="match status" value="1"/>
</dbReference>
<dbReference type="Proteomes" id="UP000050827">
    <property type="component" value="Unassembled WGS sequence"/>
</dbReference>
<reference evidence="2 3" key="1">
    <citation type="submission" date="2015-04" db="EMBL/GenBank/DDBJ databases">
        <title>Complete genome of flavobacterium.</title>
        <authorList>
            <person name="Kwon Y.M."/>
            <person name="Kim S.-J."/>
        </authorList>
    </citation>
    <scope>NUCLEOTIDE SEQUENCE [LARGE SCALE GENOMIC DNA]</scope>
    <source>
        <strain evidence="2 3">DK169</strain>
    </source>
</reference>
<evidence type="ECO:0000313" key="3">
    <source>
        <dbReference type="Proteomes" id="UP000050827"/>
    </source>
</evidence>
<dbReference type="InterPro" id="IPR000182">
    <property type="entry name" value="GNAT_dom"/>
</dbReference>
<gene>
    <name evidence="2" type="ORF">AAY42_04030</name>
</gene>
<evidence type="ECO:0000313" key="2">
    <source>
        <dbReference type="EMBL" id="KQC29156.1"/>
    </source>
</evidence>
<dbReference type="InterPro" id="IPR053144">
    <property type="entry name" value="Acetyltransferase_Butenolide"/>
</dbReference>
<dbReference type="PANTHER" id="PTHR43233:SF1">
    <property type="entry name" value="FAMILY N-ACETYLTRANSFERASE, PUTATIVE (AFU_ORTHOLOGUE AFUA_6G03350)-RELATED"/>
    <property type="match status" value="1"/>
</dbReference>
<dbReference type="Gene3D" id="3.40.630.30">
    <property type="match status" value="1"/>
</dbReference>
<dbReference type="AlphaFoldDB" id="A0A0Q0WUP0"/>
<accession>A0A0Q0WUP0</accession>
<dbReference type="OrthoDB" id="3216107at2"/>
<dbReference type="EMBL" id="LCTZ01000002">
    <property type="protein sequence ID" value="KQC29156.1"/>
    <property type="molecule type" value="Genomic_DNA"/>
</dbReference>
<dbReference type="InterPro" id="IPR016181">
    <property type="entry name" value="Acyl_CoA_acyltransferase"/>
</dbReference>
<dbReference type="RefSeq" id="WP_055392711.1">
    <property type="nucleotide sequence ID" value="NZ_LCTZ01000002.1"/>
</dbReference>
<dbReference type="SUPFAM" id="SSF55729">
    <property type="entry name" value="Acyl-CoA N-acyltransferases (Nat)"/>
    <property type="match status" value="1"/>
</dbReference>
<protein>
    <submittedName>
        <fullName evidence="2">Acetyltransferase</fullName>
    </submittedName>
</protein>
<comment type="caution">
    <text evidence="2">The sequence shown here is derived from an EMBL/GenBank/DDBJ whole genome shotgun (WGS) entry which is preliminary data.</text>
</comment>
<organism evidence="2 3">
    <name type="scientific">Flagellimonas eckloniae</name>
    <dbReference type="NCBI Taxonomy" id="346185"/>
    <lineage>
        <taxon>Bacteria</taxon>
        <taxon>Pseudomonadati</taxon>
        <taxon>Bacteroidota</taxon>
        <taxon>Flavobacteriia</taxon>
        <taxon>Flavobacteriales</taxon>
        <taxon>Flavobacteriaceae</taxon>
        <taxon>Flagellimonas</taxon>
    </lineage>
</organism>
<dbReference type="GO" id="GO:0016747">
    <property type="term" value="F:acyltransferase activity, transferring groups other than amino-acyl groups"/>
    <property type="evidence" value="ECO:0007669"/>
    <property type="project" value="InterPro"/>
</dbReference>
<name>A0A0Q0WUP0_9FLAO</name>
<keyword evidence="2" id="KW-0808">Transferase</keyword>
<dbReference type="Pfam" id="PF13508">
    <property type="entry name" value="Acetyltransf_7"/>
    <property type="match status" value="1"/>
</dbReference>
<evidence type="ECO:0000259" key="1">
    <source>
        <dbReference type="Pfam" id="PF13508"/>
    </source>
</evidence>
<keyword evidence="3" id="KW-1185">Reference proteome</keyword>
<dbReference type="PANTHER" id="PTHR43233">
    <property type="entry name" value="FAMILY N-ACETYLTRANSFERASE, PUTATIVE (AFU_ORTHOLOGUE AFUA_6G03350)-RELATED"/>
    <property type="match status" value="1"/>
</dbReference>
<proteinExistence type="predicted"/>
<dbReference type="STRING" id="346185.AAY42_04030"/>